<feature type="domain" description="TonB-dependent receptor plug" evidence="11">
    <location>
        <begin position="54"/>
        <end position="161"/>
    </location>
</feature>
<evidence type="ECO:0000313" key="13">
    <source>
        <dbReference type="Proteomes" id="UP000238304"/>
    </source>
</evidence>
<dbReference type="Gene3D" id="2.40.170.20">
    <property type="entry name" value="TonB-dependent receptor, beta-barrel domain"/>
    <property type="match status" value="1"/>
</dbReference>
<dbReference type="Pfam" id="PF00593">
    <property type="entry name" value="TonB_dep_Rec_b-barrel"/>
    <property type="match status" value="1"/>
</dbReference>
<dbReference type="NCBIfam" id="TIGR04056">
    <property type="entry name" value="OMP_RagA_SusC"/>
    <property type="match status" value="1"/>
</dbReference>
<comment type="similarity">
    <text evidence="8 9">Belongs to the TonB-dependent receptor family.</text>
</comment>
<evidence type="ECO:0000259" key="11">
    <source>
        <dbReference type="Pfam" id="PF07715"/>
    </source>
</evidence>
<dbReference type="InterPro" id="IPR000531">
    <property type="entry name" value="Beta-barrel_TonB"/>
</dbReference>
<dbReference type="PROSITE" id="PS52016">
    <property type="entry name" value="TONB_DEPENDENT_REC_3"/>
    <property type="match status" value="1"/>
</dbReference>
<accession>A0ABN5IK16</accession>
<evidence type="ECO:0000259" key="10">
    <source>
        <dbReference type="Pfam" id="PF00593"/>
    </source>
</evidence>
<keyword evidence="4 8" id="KW-0812">Transmembrane</keyword>
<name>A0ABN5IK16_9BACE</name>
<sequence length="1019" mass="113266">MHCAWHSSAKTLQISFIGMQTQEVAIKPNVRVALKSNAETLDEVVVVAYGTQKKESVVGAQASVNAKQLEKRPITNVSNALGGLASGVQAVTSTGQPGSGSSILIRGFGSMNASSAPLYVVDGSIYNGSLSDLSPQDIQNVSILKDAASTSLYGSSAGNGVVLITTKSGAGAKDGKPKFDLTINQGFTRRGQDDYKKVGTMDYYPIRWQQWYNAFKYGRNLDDATAGSNAAYYVWNDLKYNPYAGITSVYEENPTTGDLTVTNSPQTGTFTFPAIVMPDGTLNPEVNGLLYGDDLDWEKALFRTGYRSEYTLSGGLNTDKMQSFMSIGYLSEDGYRKHTTFERFSARANVSYTVNKWIGTGANVAFSRTHNEAPKRATGAYSSNSFAFLRGIAPIYPIHVHNADGSYALDDKGERIYDHNALRPYTARFNPVEEGLLDHSTFDRDAITSRLFAEVTFIPDLKLRGNLAYDLSRALSKTRFNNKMGDQPAGLLIMADNRYSTITFNQLLTYKKSFGNHNFDLLLGHESYWLKVQTTGMEKKGMSILGIDEMNNLSTPVSMESQTDTYTKEGYFTRLNYDYDTRYNFSISYRRDGTSRLDPDHRWGNFWSVGAGWNIARESFIEADWLNTLKVRASIGQTGNDAIGSYYAYKTLYGLGNNNGDKAGVRFARLGNRNLQWETQTSYDFAIEYRLFDKISGTVEFFNKESKDLLFSYPLPLSSGISSMERNIGKVRNYGIEFDIKANLISQNDLKWDVTLNGTWLRNEIVRLPDENREKGIENDYTKYEEGRSIYDFYLNEWIGVDPEDGLAMYRLDNVRYPNNADPNKEGFVGVGKEGEAATWTKDGRFAKKHFAGSAIPKLYGGFGTGLEWKGFDLDLAFAYQLGGKTYDGAYQGLMGRNLQGGRAMHADMYTAWKKPGDVTDVPRLDAEGGGNYDALTSDRFLISSDALLLKSIAVGYTLPKKWAKKVGLESVRISVAGENLFLWSARQGLNPMMNYSGVTGAAFYEYAKTLTSSINIKF</sequence>
<evidence type="ECO:0000256" key="8">
    <source>
        <dbReference type="PROSITE-ProRule" id="PRU01360"/>
    </source>
</evidence>
<feature type="domain" description="TonB-dependent receptor-like beta-barrel" evidence="10">
    <location>
        <begin position="427"/>
        <end position="869"/>
    </location>
</feature>
<proteinExistence type="inferred from homology"/>
<evidence type="ECO:0000256" key="5">
    <source>
        <dbReference type="ARBA" id="ARBA00023077"/>
    </source>
</evidence>
<dbReference type="PANTHER" id="PTHR30069:SF37">
    <property type="entry name" value="FERRIC VIBRIOBACTIN RECEPTOR VIUA"/>
    <property type="match status" value="1"/>
</dbReference>
<dbReference type="InterPro" id="IPR039426">
    <property type="entry name" value="TonB-dep_rcpt-like"/>
</dbReference>
<keyword evidence="5 9" id="KW-0798">TonB box</keyword>
<evidence type="ECO:0000256" key="6">
    <source>
        <dbReference type="ARBA" id="ARBA00023136"/>
    </source>
</evidence>
<dbReference type="InterPro" id="IPR036942">
    <property type="entry name" value="Beta-barrel_TonB_sf"/>
</dbReference>
<dbReference type="Gene3D" id="2.170.130.10">
    <property type="entry name" value="TonB-dependent receptor, plug domain"/>
    <property type="match status" value="1"/>
</dbReference>
<protein>
    <submittedName>
        <fullName evidence="12">SusC/RagA family TonB-linked outer membrane protein</fullName>
    </submittedName>
</protein>
<evidence type="ECO:0000256" key="7">
    <source>
        <dbReference type="ARBA" id="ARBA00023237"/>
    </source>
</evidence>
<organism evidence="12 13">
    <name type="scientific">Bacteroides zoogleoformans</name>
    <dbReference type="NCBI Taxonomy" id="28119"/>
    <lineage>
        <taxon>Bacteria</taxon>
        <taxon>Pseudomonadati</taxon>
        <taxon>Bacteroidota</taxon>
        <taxon>Bacteroidia</taxon>
        <taxon>Bacteroidales</taxon>
        <taxon>Bacteroidaceae</taxon>
        <taxon>Bacteroides</taxon>
    </lineage>
</organism>
<evidence type="ECO:0000256" key="9">
    <source>
        <dbReference type="RuleBase" id="RU003357"/>
    </source>
</evidence>
<dbReference type="InterPro" id="IPR037066">
    <property type="entry name" value="Plug_dom_sf"/>
</dbReference>
<keyword evidence="7 8" id="KW-0998">Cell outer membrane</keyword>
<dbReference type="EMBL" id="CP027231">
    <property type="protein sequence ID" value="AVM53199.1"/>
    <property type="molecule type" value="Genomic_DNA"/>
</dbReference>
<evidence type="ECO:0000256" key="2">
    <source>
        <dbReference type="ARBA" id="ARBA00022448"/>
    </source>
</evidence>
<evidence type="ECO:0000313" key="12">
    <source>
        <dbReference type="EMBL" id="AVM53199.1"/>
    </source>
</evidence>
<dbReference type="InterPro" id="IPR012910">
    <property type="entry name" value="Plug_dom"/>
</dbReference>
<comment type="subcellular location">
    <subcellularLocation>
        <location evidence="1 8">Cell outer membrane</location>
        <topology evidence="1 8">Multi-pass membrane protein</topology>
    </subcellularLocation>
</comment>
<dbReference type="Pfam" id="PF07715">
    <property type="entry name" value="Plug"/>
    <property type="match status" value="1"/>
</dbReference>
<keyword evidence="2 8" id="KW-0813">Transport</keyword>
<keyword evidence="6 8" id="KW-0472">Membrane</keyword>
<evidence type="ECO:0000256" key="3">
    <source>
        <dbReference type="ARBA" id="ARBA00022452"/>
    </source>
</evidence>
<dbReference type="InterPro" id="IPR023996">
    <property type="entry name" value="TonB-dep_OMP_SusC/RagA"/>
</dbReference>
<dbReference type="RefSeq" id="WP_106041629.1">
    <property type="nucleotide sequence ID" value="NZ_VLLM01000003.1"/>
</dbReference>
<keyword evidence="13" id="KW-1185">Reference proteome</keyword>
<evidence type="ECO:0000256" key="1">
    <source>
        <dbReference type="ARBA" id="ARBA00004571"/>
    </source>
</evidence>
<dbReference type="PANTHER" id="PTHR30069">
    <property type="entry name" value="TONB-DEPENDENT OUTER MEMBRANE RECEPTOR"/>
    <property type="match status" value="1"/>
</dbReference>
<reference evidence="12 13" key="1">
    <citation type="submission" date="2018-02" db="EMBL/GenBank/DDBJ databases">
        <authorList>
            <person name="Holder M.E."/>
            <person name="Ajami N.J."/>
            <person name="Petrosino J.F."/>
        </authorList>
    </citation>
    <scope>NUCLEOTIDE SEQUENCE [LARGE SCALE GENOMIC DNA]</scope>
    <source>
        <strain evidence="12 13">ATCC 33285</strain>
    </source>
</reference>
<gene>
    <name evidence="12" type="ORF">C4H11_09900</name>
</gene>
<dbReference type="Proteomes" id="UP000238304">
    <property type="component" value="Chromosome"/>
</dbReference>
<dbReference type="SUPFAM" id="SSF56935">
    <property type="entry name" value="Porins"/>
    <property type="match status" value="1"/>
</dbReference>
<dbReference type="NCBIfam" id="TIGR04057">
    <property type="entry name" value="SusC_RagA_signa"/>
    <property type="match status" value="1"/>
</dbReference>
<keyword evidence="3 8" id="KW-1134">Transmembrane beta strand</keyword>
<dbReference type="InterPro" id="IPR023997">
    <property type="entry name" value="TonB-dep_OMP_SusC/RagA_CS"/>
</dbReference>
<evidence type="ECO:0000256" key="4">
    <source>
        <dbReference type="ARBA" id="ARBA00022692"/>
    </source>
</evidence>